<comment type="subcellular location">
    <subcellularLocation>
        <location evidence="3 16">Cytoplasm</location>
    </subcellularLocation>
</comment>
<dbReference type="GO" id="GO:0032264">
    <property type="term" value="P:IMP salvage"/>
    <property type="evidence" value="ECO:0007669"/>
    <property type="project" value="TreeGrafter"/>
</dbReference>
<comment type="function">
    <text evidence="2">Purine salvage pathway enzyme that catalyzes the transfer of the ribosyl-5-phosphate group from 5-phospho-alpha-D-ribose 1-diphosphate (PRPP) to the N9 position of the 6-oxopurines hypoxanthine and guanine to form the corresponding ribonucleotides IMP (inosine 5'-monophosphate) and GMP (guanosine 5'-monophosphate), with the release of PPi.</text>
</comment>
<evidence type="ECO:0000256" key="10">
    <source>
        <dbReference type="ARBA" id="ARBA00022723"/>
    </source>
</evidence>
<evidence type="ECO:0000256" key="5">
    <source>
        <dbReference type="ARBA" id="ARBA00004676"/>
    </source>
</evidence>
<evidence type="ECO:0000256" key="14">
    <source>
        <dbReference type="ARBA" id="ARBA00048811"/>
    </source>
</evidence>
<dbReference type="GO" id="GO:0046100">
    <property type="term" value="P:hypoxanthine metabolic process"/>
    <property type="evidence" value="ECO:0007669"/>
    <property type="project" value="TreeGrafter"/>
</dbReference>
<sequence>MSQDQKTPDRREGNRESIKVLISQEEILKRVKEMAEEISRDYAGRDLLLVGVLKGSFVFLADLIRNLDCHVAVDFMGTSSYGASTQSSGEVRITKDLEQSVAGKHVLLVEDIVDTGLTLRYLLDTLRARQPASLKVCALLDKPARRRVRVSLDYYGFIIPNAFVVGYGLDYQEKYRGLPFVGVLESLDSLPEEGLRGGTF</sequence>
<dbReference type="InterPro" id="IPR005904">
    <property type="entry name" value="Hxn_phspho_trans"/>
</dbReference>
<keyword evidence="9 16" id="KW-0808">Transferase</keyword>
<dbReference type="InterPro" id="IPR029057">
    <property type="entry name" value="PRTase-like"/>
</dbReference>
<evidence type="ECO:0000256" key="16">
    <source>
        <dbReference type="RuleBase" id="RU364099"/>
    </source>
</evidence>
<keyword evidence="13 16" id="KW-0460">Magnesium</keyword>
<evidence type="ECO:0000256" key="4">
    <source>
        <dbReference type="ARBA" id="ARBA00004669"/>
    </source>
</evidence>
<dbReference type="GO" id="GO:0052657">
    <property type="term" value="F:guanine phosphoribosyltransferase activity"/>
    <property type="evidence" value="ECO:0007669"/>
    <property type="project" value="UniProtKB-ARBA"/>
</dbReference>
<dbReference type="EC" id="2.4.2.8" evidence="16"/>
<dbReference type="InterPro" id="IPR000836">
    <property type="entry name" value="PRTase_dom"/>
</dbReference>
<proteinExistence type="inferred from homology"/>
<name>A0AAT9LBT6_9FIRM</name>
<comment type="catalytic activity">
    <reaction evidence="15">
        <text>IMP + diphosphate = hypoxanthine + 5-phospho-alpha-D-ribose 1-diphosphate</text>
        <dbReference type="Rhea" id="RHEA:17973"/>
        <dbReference type="ChEBI" id="CHEBI:17368"/>
        <dbReference type="ChEBI" id="CHEBI:33019"/>
        <dbReference type="ChEBI" id="CHEBI:58017"/>
        <dbReference type="ChEBI" id="CHEBI:58053"/>
        <dbReference type="EC" id="2.4.2.8"/>
    </reaction>
    <physiologicalReaction direction="right-to-left" evidence="15">
        <dbReference type="Rhea" id="RHEA:17975"/>
    </physiologicalReaction>
</comment>
<dbReference type="PANTHER" id="PTHR43340">
    <property type="entry name" value="HYPOXANTHINE-GUANINE PHOSPHORIBOSYLTRANSFERASE"/>
    <property type="match status" value="1"/>
</dbReference>
<comment type="pathway">
    <text evidence="5">Purine metabolism; GMP biosynthesis via salvage pathway; GMP from guanine: step 1/1.</text>
</comment>
<comment type="catalytic activity">
    <reaction evidence="14">
        <text>GMP + diphosphate = guanine + 5-phospho-alpha-D-ribose 1-diphosphate</text>
        <dbReference type="Rhea" id="RHEA:25424"/>
        <dbReference type="ChEBI" id="CHEBI:16235"/>
        <dbReference type="ChEBI" id="CHEBI:33019"/>
        <dbReference type="ChEBI" id="CHEBI:58017"/>
        <dbReference type="ChEBI" id="CHEBI:58115"/>
        <dbReference type="EC" id="2.4.2.8"/>
    </reaction>
    <physiologicalReaction direction="right-to-left" evidence="14">
        <dbReference type="Rhea" id="RHEA:25426"/>
    </physiologicalReaction>
</comment>
<evidence type="ECO:0000256" key="2">
    <source>
        <dbReference type="ARBA" id="ARBA00002049"/>
    </source>
</evidence>
<keyword evidence="7 16" id="KW-0963">Cytoplasm</keyword>
<evidence type="ECO:0000256" key="13">
    <source>
        <dbReference type="ARBA" id="ARBA00022842"/>
    </source>
</evidence>
<evidence type="ECO:0000256" key="15">
    <source>
        <dbReference type="ARBA" id="ARBA00049402"/>
    </source>
</evidence>
<dbReference type="GO" id="GO:0000166">
    <property type="term" value="F:nucleotide binding"/>
    <property type="evidence" value="ECO:0007669"/>
    <property type="project" value="UniProtKB-KW"/>
</dbReference>
<dbReference type="Pfam" id="PF00156">
    <property type="entry name" value="Pribosyltran"/>
    <property type="match status" value="1"/>
</dbReference>
<evidence type="ECO:0000256" key="7">
    <source>
        <dbReference type="ARBA" id="ARBA00022490"/>
    </source>
</evidence>
<dbReference type="Gene3D" id="3.40.50.2020">
    <property type="match status" value="1"/>
</dbReference>
<dbReference type="EMBL" id="CP062796">
    <property type="protein sequence ID" value="QUL97638.1"/>
    <property type="molecule type" value="Genomic_DNA"/>
</dbReference>
<evidence type="ECO:0000256" key="9">
    <source>
        <dbReference type="ARBA" id="ARBA00022679"/>
    </source>
</evidence>
<organism evidence="18">
    <name type="scientific">Candidatus Fermentithermobacillus carboniphilus</name>
    <dbReference type="NCBI Taxonomy" id="3085328"/>
    <lineage>
        <taxon>Bacteria</taxon>
        <taxon>Bacillati</taxon>
        <taxon>Bacillota</taxon>
        <taxon>Candidatus Fermentithermobacillia</taxon>
        <taxon>Candidatus Fermentithermobacillales</taxon>
        <taxon>Candidatus Fermentithermobacillaceae</taxon>
        <taxon>Candidatus Fermentithermobacillus</taxon>
    </lineage>
</organism>
<feature type="domain" description="Phosphoribosyltransferase" evidence="17">
    <location>
        <begin position="24"/>
        <end position="172"/>
    </location>
</feature>
<dbReference type="SUPFAM" id="SSF53271">
    <property type="entry name" value="PRTase-like"/>
    <property type="match status" value="1"/>
</dbReference>
<keyword evidence="8 16" id="KW-0328">Glycosyltransferase</keyword>
<evidence type="ECO:0000256" key="3">
    <source>
        <dbReference type="ARBA" id="ARBA00004496"/>
    </source>
</evidence>
<evidence type="ECO:0000256" key="8">
    <source>
        <dbReference type="ARBA" id="ARBA00022676"/>
    </source>
</evidence>
<dbReference type="PANTHER" id="PTHR43340:SF1">
    <property type="entry name" value="HYPOXANTHINE PHOSPHORIBOSYLTRANSFERASE"/>
    <property type="match status" value="1"/>
</dbReference>
<dbReference type="GO" id="GO:0004422">
    <property type="term" value="F:hypoxanthine phosphoribosyltransferase activity"/>
    <property type="evidence" value="ECO:0007669"/>
    <property type="project" value="InterPro"/>
</dbReference>
<protein>
    <recommendedName>
        <fullName evidence="16">Hypoxanthine phosphoribosyltransferase</fullName>
        <ecNumber evidence="16">2.4.2.8</ecNumber>
    </recommendedName>
</protein>
<dbReference type="GO" id="GO:0006178">
    <property type="term" value="P:guanine salvage"/>
    <property type="evidence" value="ECO:0007669"/>
    <property type="project" value="TreeGrafter"/>
</dbReference>
<comment type="similarity">
    <text evidence="6 16">Belongs to the purine/pyrimidine phosphoribosyltransferase family.</text>
</comment>
<reference evidence="18" key="1">
    <citation type="submission" date="2020-10" db="EMBL/GenBank/DDBJ databases">
        <authorList>
            <person name="Kadnikov V."/>
            <person name="Beletsky A.V."/>
            <person name="Mardanov A.V."/>
            <person name="Karnachuk O.V."/>
            <person name="Ravin N.V."/>
        </authorList>
    </citation>
    <scope>NUCLEOTIDE SEQUENCE</scope>
    <source>
        <strain evidence="18">Bu02</strain>
    </source>
</reference>
<keyword evidence="10 16" id="KW-0479">Metal-binding</keyword>
<evidence type="ECO:0000259" key="17">
    <source>
        <dbReference type="Pfam" id="PF00156"/>
    </source>
</evidence>
<evidence type="ECO:0000313" key="18">
    <source>
        <dbReference type="EMBL" id="QUL97638.1"/>
    </source>
</evidence>
<evidence type="ECO:0000256" key="12">
    <source>
        <dbReference type="ARBA" id="ARBA00022741"/>
    </source>
</evidence>
<dbReference type="FunFam" id="3.40.50.2020:FF:000006">
    <property type="entry name" value="Hypoxanthine phosphoribosyltransferase"/>
    <property type="match status" value="1"/>
</dbReference>
<dbReference type="GO" id="GO:0006166">
    <property type="term" value="P:purine ribonucleoside salvage"/>
    <property type="evidence" value="ECO:0007669"/>
    <property type="project" value="UniProtKB-KW"/>
</dbReference>
<dbReference type="GO" id="GO:0000287">
    <property type="term" value="F:magnesium ion binding"/>
    <property type="evidence" value="ECO:0007669"/>
    <property type="project" value="TreeGrafter"/>
</dbReference>
<comment type="cofactor">
    <cofactor evidence="1 16">
        <name>Mg(2+)</name>
        <dbReference type="ChEBI" id="CHEBI:18420"/>
    </cofactor>
</comment>
<dbReference type="InterPro" id="IPR050408">
    <property type="entry name" value="HGPRT"/>
</dbReference>
<evidence type="ECO:0000256" key="1">
    <source>
        <dbReference type="ARBA" id="ARBA00001946"/>
    </source>
</evidence>
<dbReference type="GO" id="GO:0032263">
    <property type="term" value="P:GMP salvage"/>
    <property type="evidence" value="ECO:0007669"/>
    <property type="project" value="TreeGrafter"/>
</dbReference>
<reference evidence="18" key="2">
    <citation type="journal article" date="2023" name="Biology">
        <title>Prokaryotic Life Associated with Coal-Fire Gas Vents Revealed by Metagenomics.</title>
        <authorList>
            <person name="Kadnikov V.V."/>
            <person name="Mardanov A.V."/>
            <person name="Beletsky A.V."/>
            <person name="Karnachuk O.V."/>
            <person name="Ravin N.V."/>
        </authorList>
    </citation>
    <scope>NUCLEOTIDE SEQUENCE</scope>
    <source>
        <strain evidence="18">Bu02</strain>
    </source>
</reference>
<keyword evidence="11 16" id="KW-0660">Purine salvage</keyword>
<dbReference type="CDD" id="cd06223">
    <property type="entry name" value="PRTases_typeI"/>
    <property type="match status" value="1"/>
</dbReference>
<evidence type="ECO:0000256" key="6">
    <source>
        <dbReference type="ARBA" id="ARBA00008391"/>
    </source>
</evidence>
<accession>A0AAT9LBT6</accession>
<dbReference type="KEGG" id="fcz:IMF26_05790"/>
<evidence type="ECO:0000256" key="11">
    <source>
        <dbReference type="ARBA" id="ARBA00022726"/>
    </source>
</evidence>
<gene>
    <name evidence="18" type="primary">hpt</name>
    <name evidence="18" type="ORF">IMF26_05790</name>
</gene>
<comment type="pathway">
    <text evidence="4 16">Purine metabolism; IMP biosynthesis via salvage pathway; IMP from hypoxanthine: step 1/1.</text>
</comment>
<dbReference type="AlphaFoldDB" id="A0AAT9LBT6"/>
<dbReference type="NCBIfam" id="TIGR01203">
    <property type="entry name" value="HGPRTase"/>
    <property type="match status" value="1"/>
</dbReference>
<keyword evidence="12 16" id="KW-0547">Nucleotide-binding</keyword>
<dbReference type="GO" id="GO:0005829">
    <property type="term" value="C:cytosol"/>
    <property type="evidence" value="ECO:0007669"/>
    <property type="project" value="TreeGrafter"/>
</dbReference>